<evidence type="ECO:0000256" key="2">
    <source>
        <dbReference type="ARBA" id="ARBA00023315"/>
    </source>
</evidence>
<evidence type="ECO:0000313" key="6">
    <source>
        <dbReference type="EMBL" id="MYM55681.1"/>
    </source>
</evidence>
<keyword evidence="1" id="KW-0808">Transferase</keyword>
<dbReference type="InterPro" id="IPR051321">
    <property type="entry name" value="PHA/PHB_synthase"/>
</dbReference>
<evidence type="ECO:0000256" key="3">
    <source>
        <dbReference type="SAM" id="MobiDB-lite"/>
    </source>
</evidence>
<name>A0A6L8LI18_9RHOB</name>
<evidence type="ECO:0000313" key="7">
    <source>
        <dbReference type="Proteomes" id="UP000479043"/>
    </source>
</evidence>
<dbReference type="InterPro" id="IPR022211">
    <property type="entry name" value="PHBC_N"/>
</dbReference>
<dbReference type="AlphaFoldDB" id="A0A6L8LI18"/>
<dbReference type="PANTHER" id="PTHR36837">
    <property type="entry name" value="POLY(3-HYDROXYALKANOATE) POLYMERASE SUBUNIT PHAC"/>
    <property type="match status" value="1"/>
</dbReference>
<evidence type="ECO:0000259" key="4">
    <source>
        <dbReference type="Pfam" id="PF07167"/>
    </source>
</evidence>
<dbReference type="Gene3D" id="3.40.50.1820">
    <property type="entry name" value="alpha/beta hydrolase"/>
    <property type="match status" value="1"/>
</dbReference>
<dbReference type="InterPro" id="IPR029058">
    <property type="entry name" value="AB_hydrolase_fold"/>
</dbReference>
<accession>A0A6L8LI18</accession>
<dbReference type="EMBL" id="WWEN01000003">
    <property type="protein sequence ID" value="MYM55681.1"/>
    <property type="molecule type" value="Genomic_DNA"/>
</dbReference>
<keyword evidence="7" id="KW-1185">Reference proteome</keyword>
<comment type="caution">
    <text evidence="6">The sequence shown here is derived from an EMBL/GenBank/DDBJ whole genome shotgun (WGS) entry which is preliminary data.</text>
</comment>
<sequence length="615" mass="68399">MTAPASKHPKPTVVPLSKDAKPQPPVADEKPPVPPAAAQAPDIHPHDALDRTLRAAMAKLTSGVSPYAASEAWVDWAAHLAVSPGRQAELIGHAQKNMFKLAAFAANQFSDDPEMPFRPNGNDHRFTHPDWAKPPFSMMQQSFLAMQDWWNHATTDTPGAQKKNTDRAAFMIRQILDTVSPSNMPLLNPEILETARETKGQSFFDGLQNLATDIEHYITEEPFEAPEGLRVGENLAATPGKVVYRNTLFELIQYSPQTEKVHAEPILIVPAWIMKYYILDLSQHNSLIRYLVAQGFTVFAMSWVNPTADQSDLSMEDYRQDGVMAALDAVSNIVPDRKIHACGYCLGGTILSIAAATMARDGDDRLASVTLLAAQTDFSEAGELLLFLDESQVAFLEDMMWSQGYLDRQQMSGAFQALRAEDLVWTRAVRRYLMGIEDHQADISVWNMDATRMPYRMHSQYLRGLFMENRLSAGRFAVDGRVIALKDIKAPFFVVATEKDHIAPWRSVYKTKLFTDGDLTFVLTKGGHNGGIVSEPGHRNRHYRIGFRPADALYTDPDSWVAAHDTKDGSWWPEWSAWLGKAQGSDTLVAPPQMGAPGKGYPPMEAAPGTYVFQK</sequence>
<dbReference type="GO" id="GO:0016787">
    <property type="term" value="F:hydrolase activity"/>
    <property type="evidence" value="ECO:0007669"/>
    <property type="project" value="UniProtKB-KW"/>
</dbReference>
<keyword evidence="2" id="KW-0012">Acyltransferase</keyword>
<protein>
    <submittedName>
        <fullName evidence="6">Alpha/beta fold hydrolase</fullName>
    </submittedName>
</protein>
<dbReference type="GO" id="GO:0042619">
    <property type="term" value="P:poly-hydroxybutyrate biosynthetic process"/>
    <property type="evidence" value="ECO:0007669"/>
    <property type="project" value="InterPro"/>
</dbReference>
<feature type="domain" description="Poly-beta-hydroxybutyrate polymerase N-terminal" evidence="4">
    <location>
        <begin position="122"/>
        <end position="291"/>
    </location>
</feature>
<proteinExistence type="predicted"/>
<dbReference type="Pfam" id="PF07167">
    <property type="entry name" value="PhaC_N"/>
    <property type="match status" value="1"/>
</dbReference>
<organism evidence="6 7">
    <name type="scientific">Thalassovita mangrovi</name>
    <dbReference type="NCBI Taxonomy" id="2692236"/>
    <lineage>
        <taxon>Bacteria</taxon>
        <taxon>Pseudomonadati</taxon>
        <taxon>Pseudomonadota</taxon>
        <taxon>Alphaproteobacteria</taxon>
        <taxon>Rhodobacterales</taxon>
        <taxon>Roseobacteraceae</taxon>
        <taxon>Thalassovita</taxon>
    </lineage>
</organism>
<dbReference type="Proteomes" id="UP000479043">
    <property type="component" value="Unassembled WGS sequence"/>
</dbReference>
<dbReference type="InterPro" id="IPR010941">
    <property type="entry name" value="PhaC_N"/>
</dbReference>
<gene>
    <name evidence="6" type="ORF">GR167_10210</name>
</gene>
<dbReference type="RefSeq" id="WP_160973358.1">
    <property type="nucleotide sequence ID" value="NZ_WWEN01000003.1"/>
</dbReference>
<keyword evidence="6" id="KW-0378">Hydrolase</keyword>
<dbReference type="GO" id="GO:0016746">
    <property type="term" value="F:acyltransferase activity"/>
    <property type="evidence" value="ECO:0007669"/>
    <property type="project" value="UniProtKB-KW"/>
</dbReference>
<feature type="domain" description="Poly-beta-hydroxybutyrate polymerase N-terminal" evidence="5">
    <location>
        <begin position="45"/>
        <end position="86"/>
    </location>
</feature>
<feature type="region of interest" description="Disordered" evidence="3">
    <location>
        <begin position="1"/>
        <end position="43"/>
    </location>
</feature>
<dbReference type="Pfam" id="PF12551">
    <property type="entry name" value="PHBC_N"/>
    <property type="match status" value="1"/>
</dbReference>
<evidence type="ECO:0000256" key="1">
    <source>
        <dbReference type="ARBA" id="ARBA00022679"/>
    </source>
</evidence>
<evidence type="ECO:0000259" key="5">
    <source>
        <dbReference type="Pfam" id="PF12551"/>
    </source>
</evidence>
<dbReference type="SUPFAM" id="SSF53474">
    <property type="entry name" value="alpha/beta-Hydrolases"/>
    <property type="match status" value="1"/>
</dbReference>
<reference evidence="6 7" key="1">
    <citation type="submission" date="2020-01" db="EMBL/GenBank/DDBJ databases">
        <authorList>
            <person name="Chen S."/>
        </authorList>
    </citation>
    <scope>NUCLEOTIDE SEQUENCE [LARGE SCALE GENOMIC DNA]</scope>
    <source>
        <strain evidence="6 7">GS-10</strain>
    </source>
</reference>
<dbReference type="PANTHER" id="PTHR36837:SF5">
    <property type="entry name" value="POLY-3-HYDROXYBUTYRATE SYNTHASE"/>
    <property type="match status" value="1"/>
</dbReference>